<protein>
    <recommendedName>
        <fullName evidence="11">Signal peptide peptidase</fullName>
    </recommendedName>
</protein>
<dbReference type="GO" id="GO:0098554">
    <property type="term" value="C:cytoplasmic side of endoplasmic reticulum membrane"/>
    <property type="evidence" value="ECO:0007669"/>
    <property type="project" value="TreeGrafter"/>
</dbReference>
<name>A0AAV9I2L0_9RHOD</name>
<feature type="transmembrane region" description="Helical" evidence="8">
    <location>
        <begin position="144"/>
        <end position="167"/>
    </location>
</feature>
<dbReference type="InterPro" id="IPR006639">
    <property type="entry name" value="Preselin/SPP"/>
</dbReference>
<evidence type="ECO:0000256" key="4">
    <source>
        <dbReference type="ARBA" id="ARBA00022801"/>
    </source>
</evidence>
<dbReference type="Proteomes" id="UP001300502">
    <property type="component" value="Unassembled WGS sequence"/>
</dbReference>
<dbReference type="EMBL" id="JANCYU010000006">
    <property type="protein sequence ID" value="KAK4522498.1"/>
    <property type="molecule type" value="Genomic_DNA"/>
</dbReference>
<feature type="transmembrane region" description="Helical" evidence="8">
    <location>
        <begin position="102"/>
        <end position="124"/>
    </location>
</feature>
<evidence type="ECO:0008006" key="11">
    <source>
        <dbReference type="Google" id="ProtNLM"/>
    </source>
</evidence>
<reference evidence="9 10" key="1">
    <citation type="submission" date="2022-07" db="EMBL/GenBank/DDBJ databases">
        <title>Genome-wide signatures of adaptation to extreme environments.</title>
        <authorList>
            <person name="Cho C.H."/>
            <person name="Yoon H.S."/>
        </authorList>
    </citation>
    <scope>NUCLEOTIDE SEQUENCE [LARGE SCALE GENOMIC DNA]</scope>
    <source>
        <strain evidence="9 10">108.79 E11</strain>
    </source>
</reference>
<organism evidence="9 10">
    <name type="scientific">Galdieria yellowstonensis</name>
    <dbReference type="NCBI Taxonomy" id="3028027"/>
    <lineage>
        <taxon>Eukaryota</taxon>
        <taxon>Rhodophyta</taxon>
        <taxon>Bangiophyceae</taxon>
        <taxon>Galdieriales</taxon>
        <taxon>Galdieriaceae</taxon>
        <taxon>Galdieria</taxon>
    </lineage>
</organism>
<keyword evidence="3 8" id="KW-0812">Transmembrane</keyword>
<dbReference type="AlphaFoldDB" id="A0AAV9I2L0"/>
<evidence type="ECO:0000313" key="9">
    <source>
        <dbReference type="EMBL" id="KAK4522498.1"/>
    </source>
</evidence>
<dbReference type="GO" id="GO:0042500">
    <property type="term" value="F:aspartic endopeptidase activity, intramembrane cleaving"/>
    <property type="evidence" value="ECO:0007669"/>
    <property type="project" value="InterPro"/>
</dbReference>
<dbReference type="PANTHER" id="PTHR12174">
    <property type="entry name" value="SIGNAL PEPTIDE PEPTIDASE"/>
    <property type="match status" value="1"/>
</dbReference>
<dbReference type="PANTHER" id="PTHR12174:SF23">
    <property type="entry name" value="MINOR HISTOCOMPATIBILITY ANTIGEN H13"/>
    <property type="match status" value="1"/>
</dbReference>
<proteinExistence type="inferred from homology"/>
<comment type="subcellular location">
    <subcellularLocation>
        <location evidence="1">Endoplasmic reticulum membrane</location>
        <topology evidence="1">Multi-pass membrane protein</topology>
    </subcellularLocation>
</comment>
<feature type="transmembrane region" description="Helical" evidence="8">
    <location>
        <begin position="276"/>
        <end position="294"/>
    </location>
</feature>
<keyword evidence="5" id="KW-0256">Endoplasmic reticulum</keyword>
<evidence type="ECO:0000313" key="10">
    <source>
        <dbReference type="Proteomes" id="UP001300502"/>
    </source>
</evidence>
<keyword evidence="7 8" id="KW-0472">Membrane</keyword>
<dbReference type="GO" id="GO:0098553">
    <property type="term" value="C:lumenal side of endoplasmic reticulum membrane"/>
    <property type="evidence" value="ECO:0007669"/>
    <property type="project" value="TreeGrafter"/>
</dbReference>
<accession>A0AAV9I2L0</accession>
<evidence type="ECO:0000256" key="1">
    <source>
        <dbReference type="ARBA" id="ARBA00004477"/>
    </source>
</evidence>
<evidence type="ECO:0000256" key="2">
    <source>
        <dbReference type="ARBA" id="ARBA00006859"/>
    </source>
</evidence>
<keyword evidence="4" id="KW-0378">Hydrolase</keyword>
<feature type="transmembrane region" description="Helical" evidence="8">
    <location>
        <begin position="40"/>
        <end position="58"/>
    </location>
</feature>
<dbReference type="GO" id="GO:0006465">
    <property type="term" value="P:signal peptide processing"/>
    <property type="evidence" value="ECO:0007669"/>
    <property type="project" value="TreeGrafter"/>
</dbReference>
<evidence type="ECO:0000256" key="7">
    <source>
        <dbReference type="ARBA" id="ARBA00023136"/>
    </source>
</evidence>
<evidence type="ECO:0000256" key="8">
    <source>
        <dbReference type="SAM" id="Phobius"/>
    </source>
</evidence>
<dbReference type="SMART" id="SM00730">
    <property type="entry name" value="PSN"/>
    <property type="match status" value="1"/>
</dbReference>
<keyword evidence="10" id="KW-1185">Reference proteome</keyword>
<sequence>MIVTATSCVVLGSYRASKKEQERKRKGGSREAQVITERDAYKFPVIASLSLLGLYFAFKFLPEYWLNLLLTIYVVVLGSSALFTFVLPLVEGFLAKLGWNLEFFFGVSLAHIFCFLLSSIIGYWNFDTKSWLSNNILGSSMSVLGIELLALGDFLSSCILLFGLFFYDIFWVFASKPVFGANVMVTVAKSFDGPIKLIFPKTISGNSQEYSMLGLGDIVIPGLFVAMILRFDWRNPRNESDEEIKMPYFKTVVAAYVFGLALTFLAVDVFHAAQPALLYLVPCCLGSVTCLSFIRAEFKHGHKKYSLPQLFQLFCCTLVREAKKARYNQASVHRKFLFSSKDHGEFGILLGLNLL</sequence>
<feature type="transmembrane region" description="Helical" evidence="8">
    <location>
        <begin position="211"/>
        <end position="231"/>
    </location>
</feature>
<keyword evidence="6 8" id="KW-1133">Transmembrane helix</keyword>
<gene>
    <name evidence="9" type="ORF">GAYE_PCTG10G0388</name>
</gene>
<dbReference type="GO" id="GO:0033619">
    <property type="term" value="P:membrane protein proteolysis"/>
    <property type="evidence" value="ECO:0007669"/>
    <property type="project" value="TreeGrafter"/>
</dbReference>
<feature type="transmembrane region" description="Helical" evidence="8">
    <location>
        <begin position="64"/>
        <end position="90"/>
    </location>
</feature>
<dbReference type="InterPro" id="IPR007369">
    <property type="entry name" value="Peptidase_A22B_SPP"/>
</dbReference>
<evidence type="ECO:0000256" key="5">
    <source>
        <dbReference type="ARBA" id="ARBA00022824"/>
    </source>
</evidence>
<evidence type="ECO:0000256" key="3">
    <source>
        <dbReference type="ARBA" id="ARBA00022692"/>
    </source>
</evidence>
<feature type="transmembrane region" description="Helical" evidence="8">
    <location>
        <begin position="252"/>
        <end position="270"/>
    </location>
</feature>
<comment type="caution">
    <text evidence="9">The sequence shown here is derived from an EMBL/GenBank/DDBJ whole genome shotgun (WGS) entry which is preliminary data.</text>
</comment>
<evidence type="ECO:0000256" key="6">
    <source>
        <dbReference type="ARBA" id="ARBA00022989"/>
    </source>
</evidence>
<feature type="transmembrane region" description="Helical" evidence="8">
    <location>
        <begin position="179"/>
        <end position="199"/>
    </location>
</feature>
<comment type="similarity">
    <text evidence="2">Belongs to the peptidase A22B family.</text>
</comment>
<dbReference type="Pfam" id="PF04258">
    <property type="entry name" value="Peptidase_A22B"/>
    <property type="match status" value="1"/>
</dbReference>